<keyword evidence="1" id="KW-0812">Transmembrane</keyword>
<keyword evidence="3" id="KW-1185">Reference proteome</keyword>
<protein>
    <recommendedName>
        <fullName evidence="4">Protein rds1</fullName>
    </recommendedName>
</protein>
<dbReference type="InterPro" id="IPR009078">
    <property type="entry name" value="Ferritin-like_SF"/>
</dbReference>
<dbReference type="Proteomes" id="UP000308730">
    <property type="component" value="Unassembled WGS sequence"/>
</dbReference>
<dbReference type="PANTHER" id="PTHR38705">
    <property type="entry name" value="PROTEIN RDS1"/>
    <property type="match status" value="1"/>
</dbReference>
<dbReference type="PANTHER" id="PTHR38705:SF1">
    <property type="entry name" value="PROTEIN RDS1"/>
    <property type="match status" value="1"/>
</dbReference>
<reference evidence="2 3" key="1">
    <citation type="submission" date="2019-02" db="EMBL/GenBank/DDBJ databases">
        <title>Genome sequencing of the rare red list fungi Antrodiella citrinella (Flaviporus citrinellus).</title>
        <authorList>
            <person name="Buettner E."/>
            <person name="Kellner H."/>
        </authorList>
    </citation>
    <scope>NUCLEOTIDE SEQUENCE [LARGE SCALE GENOMIC DNA]</scope>
    <source>
        <strain evidence="2 3">DSM 108506</strain>
    </source>
</reference>
<name>A0A4S4N1R2_9APHY</name>
<dbReference type="Pfam" id="PF13668">
    <property type="entry name" value="Ferritin_2"/>
    <property type="match status" value="1"/>
</dbReference>
<feature type="transmembrane region" description="Helical" evidence="1">
    <location>
        <begin position="20"/>
        <end position="45"/>
    </location>
</feature>
<dbReference type="AlphaFoldDB" id="A0A4S4N1R2"/>
<keyword evidence="1" id="KW-1133">Transmembrane helix</keyword>
<proteinExistence type="predicted"/>
<keyword evidence="1" id="KW-0472">Membrane</keyword>
<dbReference type="EMBL" id="SGPM01000014">
    <property type="protein sequence ID" value="THH32856.1"/>
    <property type="molecule type" value="Genomic_DNA"/>
</dbReference>
<gene>
    <name evidence="2" type="ORF">EUX98_g1324</name>
</gene>
<dbReference type="InterPro" id="IPR039254">
    <property type="entry name" value="Rds1"/>
</dbReference>
<evidence type="ECO:0000256" key="1">
    <source>
        <dbReference type="SAM" id="Phobius"/>
    </source>
</evidence>
<evidence type="ECO:0000313" key="2">
    <source>
        <dbReference type="EMBL" id="THH32856.1"/>
    </source>
</evidence>
<evidence type="ECO:0000313" key="3">
    <source>
        <dbReference type="Proteomes" id="UP000308730"/>
    </source>
</evidence>
<accession>A0A4S4N1R2</accession>
<dbReference type="CDD" id="cd00657">
    <property type="entry name" value="Ferritin_like"/>
    <property type="match status" value="1"/>
</dbReference>
<sequence length="348" mass="36884">MCPPPPLLPIAFLPQLVKVFALSSFIVMLFSTILSALAGVSLAFAAPNLVKRQSNATAPAPSAINDTQVLQYAMFLELLEHHFYDQYLWQFDEAAFAAAGYPSWVRGRFEQLSEHEATHVEFLGGALGSQALQSCEYSFPVTDPQSFVAVSMALETTGMSAYMGAAALLSDKNTLTAATTILAVEARQAAWVSSAVLKNEPWDGPFETPLGPNAIFSVASQFVVSCPSSNPPLPVVNLTALTVSPAAPALGSQITLNFTQPANVGNSTLYLAFLRGQNPEFSPITDSGNGTFTAIVPPNLQGTIWATVVTNNTIAATADGNILTGLAMLEFPFNSQANNNVTTIPSYA</sequence>
<comment type="caution">
    <text evidence="2">The sequence shown here is derived from an EMBL/GenBank/DDBJ whole genome shotgun (WGS) entry which is preliminary data.</text>
</comment>
<dbReference type="SUPFAM" id="SSF47240">
    <property type="entry name" value="Ferritin-like"/>
    <property type="match status" value="1"/>
</dbReference>
<dbReference type="OrthoDB" id="1001765at2759"/>
<evidence type="ECO:0008006" key="4">
    <source>
        <dbReference type="Google" id="ProtNLM"/>
    </source>
</evidence>
<organism evidence="2 3">
    <name type="scientific">Antrodiella citrinella</name>
    <dbReference type="NCBI Taxonomy" id="2447956"/>
    <lineage>
        <taxon>Eukaryota</taxon>
        <taxon>Fungi</taxon>
        <taxon>Dikarya</taxon>
        <taxon>Basidiomycota</taxon>
        <taxon>Agaricomycotina</taxon>
        <taxon>Agaricomycetes</taxon>
        <taxon>Polyporales</taxon>
        <taxon>Steccherinaceae</taxon>
        <taxon>Antrodiella</taxon>
    </lineage>
</organism>